<keyword evidence="4 7" id="KW-0813">Transport</keyword>
<comment type="subunit">
    <text evidence="3 7">Homodimer.</text>
</comment>
<protein>
    <recommendedName>
        <fullName evidence="7">Phosphate-specific transport system accessory protein PhoU</fullName>
    </recommendedName>
</protein>
<dbReference type="NCBIfam" id="TIGR02135">
    <property type="entry name" value="phoU_full"/>
    <property type="match status" value="1"/>
</dbReference>
<evidence type="ECO:0000256" key="6">
    <source>
        <dbReference type="ARBA" id="ARBA00022592"/>
    </source>
</evidence>
<dbReference type="PANTHER" id="PTHR42930">
    <property type="entry name" value="PHOSPHATE-SPECIFIC TRANSPORT SYSTEM ACCESSORY PROTEIN PHOU"/>
    <property type="match status" value="1"/>
</dbReference>
<dbReference type="GO" id="GO:0045936">
    <property type="term" value="P:negative regulation of phosphate metabolic process"/>
    <property type="evidence" value="ECO:0007669"/>
    <property type="project" value="InterPro"/>
</dbReference>
<evidence type="ECO:0000256" key="2">
    <source>
        <dbReference type="ARBA" id="ARBA00008107"/>
    </source>
</evidence>
<evidence type="ECO:0000256" key="5">
    <source>
        <dbReference type="ARBA" id="ARBA00022490"/>
    </source>
</evidence>
<evidence type="ECO:0000313" key="9">
    <source>
        <dbReference type="EMBL" id="TGO06471.1"/>
    </source>
</evidence>
<dbReference type="InterPro" id="IPR028366">
    <property type="entry name" value="PhoU"/>
</dbReference>
<sequence length="225" mass="24615">MREIFRQDLEQVGDDLVLMAQKVRTAMQDATAALTTGDLALAERVIAADREIDQVQDSLDAQCVTLLARQAPVATDLRVVVTGLRLSATLERMGDLARHVAEVARGRYPALALPPLATELFDQVVTAVNAVADDVVKLLEGHDLNLASQVLEDDDQLDALHKETFRLMLAPSADVSGLSAQQLVDITLLGRYFERFGDHGVSVARRIMFLVTGDPFVREEPLTTI</sequence>
<dbReference type="GO" id="GO:0030643">
    <property type="term" value="P:intracellular phosphate ion homeostasis"/>
    <property type="evidence" value="ECO:0007669"/>
    <property type="project" value="InterPro"/>
</dbReference>
<keyword evidence="6 7" id="KW-0592">Phosphate transport</keyword>
<dbReference type="FunFam" id="1.20.58.220:FF:000004">
    <property type="entry name" value="Phosphate-specific transport system accessory protein PhoU"/>
    <property type="match status" value="1"/>
</dbReference>
<dbReference type="InterPro" id="IPR026022">
    <property type="entry name" value="PhoU_dom"/>
</dbReference>
<feature type="domain" description="PhoU" evidence="8">
    <location>
        <begin position="128"/>
        <end position="207"/>
    </location>
</feature>
<keyword evidence="10" id="KW-1185">Reference proteome</keyword>
<dbReference type="AlphaFoldDB" id="A0A4Z1EAP8"/>
<dbReference type="Gene3D" id="1.20.58.220">
    <property type="entry name" value="Phosphate transport system protein phou homolog 2, domain 2"/>
    <property type="match status" value="1"/>
</dbReference>
<dbReference type="OrthoDB" id="9814256at2"/>
<dbReference type="SUPFAM" id="SSF109755">
    <property type="entry name" value="PhoU-like"/>
    <property type="match status" value="1"/>
</dbReference>
<comment type="subcellular location">
    <subcellularLocation>
        <location evidence="1 7">Cytoplasm</location>
    </subcellularLocation>
</comment>
<dbReference type="EMBL" id="RHPJ01000001">
    <property type="protein sequence ID" value="TGO06471.1"/>
    <property type="molecule type" value="Genomic_DNA"/>
</dbReference>
<evidence type="ECO:0000256" key="4">
    <source>
        <dbReference type="ARBA" id="ARBA00022448"/>
    </source>
</evidence>
<evidence type="ECO:0000313" key="10">
    <source>
        <dbReference type="Proteomes" id="UP000297318"/>
    </source>
</evidence>
<evidence type="ECO:0000256" key="7">
    <source>
        <dbReference type="PIRNR" id="PIRNR003107"/>
    </source>
</evidence>
<name>A0A4Z1EAP8_9MICO</name>
<dbReference type="GO" id="GO:0006817">
    <property type="term" value="P:phosphate ion transport"/>
    <property type="evidence" value="ECO:0007669"/>
    <property type="project" value="UniProtKB-KW"/>
</dbReference>
<evidence type="ECO:0000256" key="3">
    <source>
        <dbReference type="ARBA" id="ARBA00011738"/>
    </source>
</evidence>
<dbReference type="InterPro" id="IPR038078">
    <property type="entry name" value="PhoU-like_sf"/>
</dbReference>
<proteinExistence type="inferred from homology"/>
<evidence type="ECO:0000259" key="8">
    <source>
        <dbReference type="Pfam" id="PF01895"/>
    </source>
</evidence>
<feature type="domain" description="PhoU" evidence="8">
    <location>
        <begin position="17"/>
        <end position="103"/>
    </location>
</feature>
<dbReference type="PIRSF" id="PIRSF003107">
    <property type="entry name" value="PhoU"/>
    <property type="match status" value="1"/>
</dbReference>
<reference evidence="9 10" key="1">
    <citation type="submission" date="2018-11" db="EMBL/GenBank/DDBJ databases">
        <title>Complete genome sequencing of the Actinobacteria Serinibacter sp. K3-2.</title>
        <authorList>
            <person name="Rakitin A.L."/>
            <person name="Beletsky A.V."/>
            <person name="Mardanov A.V."/>
            <person name="Ravin N.V."/>
            <person name="Gromova A.S."/>
            <person name="Filippova S.N."/>
            <person name="Gal'Chenko V.F."/>
        </authorList>
    </citation>
    <scope>NUCLEOTIDE SEQUENCE [LARGE SCALE GENOMIC DNA]</scope>
    <source>
        <strain evidence="9 10">K3-2</strain>
    </source>
</reference>
<dbReference type="GO" id="GO:0005737">
    <property type="term" value="C:cytoplasm"/>
    <property type="evidence" value="ECO:0007669"/>
    <property type="project" value="UniProtKB-SubCell"/>
</dbReference>
<dbReference type="PANTHER" id="PTHR42930:SF3">
    <property type="entry name" value="PHOSPHATE-SPECIFIC TRANSPORT SYSTEM ACCESSORY PROTEIN PHOU"/>
    <property type="match status" value="1"/>
</dbReference>
<dbReference type="Proteomes" id="UP000297318">
    <property type="component" value="Unassembled WGS sequence"/>
</dbReference>
<gene>
    <name evidence="9" type="ORF">SERN_0663</name>
</gene>
<dbReference type="Pfam" id="PF01895">
    <property type="entry name" value="PhoU"/>
    <property type="match status" value="2"/>
</dbReference>
<accession>A0A4Z1EAP8</accession>
<organism evidence="9 10">
    <name type="scientific">Serinibacter arcticus</name>
    <dbReference type="NCBI Taxonomy" id="1655435"/>
    <lineage>
        <taxon>Bacteria</taxon>
        <taxon>Bacillati</taxon>
        <taxon>Actinomycetota</taxon>
        <taxon>Actinomycetes</taxon>
        <taxon>Micrococcales</taxon>
        <taxon>Beutenbergiaceae</taxon>
        <taxon>Serinibacter</taxon>
    </lineage>
</organism>
<dbReference type="RefSeq" id="WP_135848666.1">
    <property type="nucleotide sequence ID" value="NZ_RHPJ01000001.1"/>
</dbReference>
<comment type="function">
    <text evidence="7">Plays a role in the regulation of phosphate uptake.</text>
</comment>
<comment type="similarity">
    <text evidence="2 7">Belongs to the PhoU family.</text>
</comment>
<evidence type="ECO:0000256" key="1">
    <source>
        <dbReference type="ARBA" id="ARBA00004496"/>
    </source>
</evidence>
<comment type="caution">
    <text evidence="9">The sequence shown here is derived from an EMBL/GenBank/DDBJ whole genome shotgun (WGS) entry which is preliminary data.</text>
</comment>
<keyword evidence="5 7" id="KW-0963">Cytoplasm</keyword>